<reference evidence="1 2" key="1">
    <citation type="submission" date="2006-01" db="EMBL/GenBank/DDBJ databases">
        <authorList>
            <person name="Brettar I."/>
            <person name="Hofle M."/>
            <person name="Ferriera S."/>
            <person name="Johnson J."/>
            <person name="Kravitz S."/>
            <person name="Halpern A."/>
            <person name="Remington K."/>
            <person name="Beeson K."/>
            <person name="Tran B."/>
            <person name="Rogers Y.-H."/>
            <person name="Friedman R."/>
            <person name="Venter J.C."/>
        </authorList>
    </citation>
    <scope>NUCLEOTIDE SEQUENCE [LARGE SCALE GENOMIC DNA]</scope>
    <source>
        <strain evidence="1 2">OS145</strain>
    </source>
</reference>
<proteinExistence type="predicted"/>
<keyword evidence="2" id="KW-1185">Reference proteome</keyword>
<accession>A0ABP2CS92</accession>
<dbReference type="Proteomes" id="UP000016543">
    <property type="component" value="Unassembled WGS sequence"/>
</dbReference>
<comment type="caution">
    <text evidence="1">The sequence shown here is derived from an EMBL/GenBank/DDBJ whole genome shotgun (WGS) entry which is preliminary data.</text>
</comment>
<evidence type="ECO:0000313" key="2">
    <source>
        <dbReference type="Proteomes" id="UP000016543"/>
    </source>
</evidence>
<evidence type="ECO:0000313" key="1">
    <source>
        <dbReference type="EMBL" id="EAQ32007.1"/>
    </source>
</evidence>
<gene>
    <name evidence="1" type="ORF">OS145_07017</name>
</gene>
<dbReference type="InterPro" id="IPR047717">
    <property type="entry name" value="CC_star_Cory"/>
</dbReference>
<organism evidence="1 2">
    <name type="scientific">Idiomarina baltica OS145</name>
    <dbReference type="NCBI Taxonomy" id="314276"/>
    <lineage>
        <taxon>Bacteria</taxon>
        <taxon>Pseudomonadati</taxon>
        <taxon>Pseudomonadota</taxon>
        <taxon>Gammaproteobacteria</taxon>
        <taxon>Alteromonadales</taxon>
        <taxon>Idiomarinaceae</taxon>
        <taxon>Idiomarina</taxon>
    </lineage>
</organism>
<evidence type="ECO:0008006" key="3">
    <source>
        <dbReference type="Google" id="ProtNLM"/>
    </source>
</evidence>
<dbReference type="InterPro" id="IPR058303">
    <property type="entry name" value="DUF7990"/>
</dbReference>
<sequence>MRNMNIKSIQQWLSRAGELVNEFYNAPYRSAIARAKRDEDDLFMMLVFSEMMGVPNPASYYTLELQPLMLERFHDWHQRMGMEHSPLDHFRCC</sequence>
<protein>
    <recommendedName>
        <fullName evidence="3">DNA helicase</fullName>
    </recommendedName>
</protein>
<dbReference type="NCBIfam" id="NF041419">
    <property type="entry name" value="CC_star_Cory"/>
    <property type="match status" value="1"/>
</dbReference>
<dbReference type="Pfam" id="PF25952">
    <property type="entry name" value="DUF7990"/>
    <property type="match status" value="1"/>
</dbReference>
<name>A0ABP2CS92_9GAMM</name>
<dbReference type="EMBL" id="AAMX01000009">
    <property type="protein sequence ID" value="EAQ32007.1"/>
    <property type="molecule type" value="Genomic_DNA"/>
</dbReference>